<evidence type="ECO:0000313" key="5">
    <source>
        <dbReference type="Proteomes" id="UP000192775"/>
    </source>
</evidence>
<dbReference type="Proteomes" id="UP000192775">
    <property type="component" value="Chromosome"/>
</dbReference>
<gene>
    <name evidence="4" type="ORF">B5808_00460</name>
</gene>
<keyword evidence="5" id="KW-1185">Reference proteome</keyword>
<dbReference type="InterPro" id="IPR018060">
    <property type="entry name" value="HTH_AraC"/>
</dbReference>
<dbReference type="GO" id="GO:0003700">
    <property type="term" value="F:DNA-binding transcription factor activity"/>
    <property type="evidence" value="ECO:0007669"/>
    <property type="project" value="InterPro"/>
</dbReference>
<dbReference type="PROSITE" id="PS01124">
    <property type="entry name" value="HTH_ARAC_FAMILY_2"/>
    <property type="match status" value="1"/>
</dbReference>
<dbReference type="Gene3D" id="1.10.10.60">
    <property type="entry name" value="Homeodomain-like"/>
    <property type="match status" value="1"/>
</dbReference>
<dbReference type="PANTHER" id="PTHR46796">
    <property type="entry name" value="HTH-TYPE TRANSCRIPTIONAL ACTIVATOR RHAS-RELATED"/>
    <property type="match status" value="1"/>
</dbReference>
<accession>A0A1X9LFF5</accession>
<dbReference type="SMART" id="SM00342">
    <property type="entry name" value="HTH_ARAC"/>
    <property type="match status" value="1"/>
</dbReference>
<proteinExistence type="predicted"/>
<dbReference type="PANTHER" id="PTHR46796:SF12">
    <property type="entry name" value="HTH-TYPE DNA-BINDING TRANSCRIPTIONAL ACTIVATOR EUTR"/>
    <property type="match status" value="1"/>
</dbReference>
<reference evidence="4 5" key="1">
    <citation type="submission" date="2017-04" db="EMBL/GenBank/DDBJ databases">
        <authorList>
            <person name="Afonso C.L."/>
            <person name="Miller P.J."/>
            <person name="Scott M.A."/>
            <person name="Spackman E."/>
            <person name="Goraichik I."/>
            <person name="Dimitrov K.M."/>
            <person name="Suarez D.L."/>
            <person name="Swayne D.E."/>
        </authorList>
    </citation>
    <scope>NUCLEOTIDE SEQUENCE [LARGE SCALE GENOMIC DNA]</scope>
    <source>
        <strain evidence="5">XA(T)</strain>
    </source>
</reference>
<dbReference type="GO" id="GO:0043565">
    <property type="term" value="F:sequence-specific DNA binding"/>
    <property type="evidence" value="ECO:0007669"/>
    <property type="project" value="InterPro"/>
</dbReference>
<keyword evidence="2" id="KW-0238">DNA-binding</keyword>
<evidence type="ECO:0000256" key="3">
    <source>
        <dbReference type="ARBA" id="ARBA00023163"/>
    </source>
</evidence>
<sequence length="308" mass="33434">MHTVSVSAHDTDEAVETIDQFFPGTTIGSGHGEEFRCDFDTFVSPQGLTFLDYMIAGRPTHGFVESSVGYAFTVAHMKGEMTLGRDTIDSDRPFLLPEGLRGTYDHTTAQAVMISQKTLVDFLDRTAGHTTGGPLRFTGTAPHSEAHDKLWRSTLQTVETAMWGGLVDDPMIAKALSDLVAATVIRCFPNNWQDASGDTHPTTATLRRAIAFVDDHAHEPIAVNDIAAAAGLSERALQEAFRSQLGVTPTAYLRSARLALAREKLLAADPATASVENIARAVGFGHMSRFASAYLSSYGEYPRDTLRR</sequence>
<dbReference type="Pfam" id="PF12833">
    <property type="entry name" value="HTH_18"/>
    <property type="match status" value="1"/>
</dbReference>
<dbReference type="EMBL" id="CP020715">
    <property type="protein sequence ID" value="ARJ03873.1"/>
    <property type="molecule type" value="Genomic_DNA"/>
</dbReference>
<name>A0A1X9LFF5_9MICO</name>
<keyword evidence="3" id="KW-0804">Transcription</keyword>
<evidence type="ECO:0000256" key="2">
    <source>
        <dbReference type="ARBA" id="ARBA00023125"/>
    </source>
</evidence>
<dbReference type="InterPro" id="IPR050204">
    <property type="entry name" value="AraC_XylS_family_regulators"/>
</dbReference>
<organism evidence="4 5">
    <name type="scientific">Cnuibacter physcomitrellae</name>
    <dbReference type="NCBI Taxonomy" id="1619308"/>
    <lineage>
        <taxon>Bacteria</taxon>
        <taxon>Bacillati</taxon>
        <taxon>Actinomycetota</taxon>
        <taxon>Actinomycetes</taxon>
        <taxon>Micrococcales</taxon>
        <taxon>Microbacteriaceae</taxon>
        <taxon>Cnuibacter</taxon>
    </lineage>
</organism>
<protein>
    <submittedName>
        <fullName evidence="4">Uncharacterized protein</fullName>
    </submittedName>
</protein>
<dbReference type="InterPro" id="IPR009057">
    <property type="entry name" value="Homeodomain-like_sf"/>
</dbReference>
<dbReference type="SUPFAM" id="SSF46689">
    <property type="entry name" value="Homeodomain-like"/>
    <property type="match status" value="1"/>
</dbReference>
<dbReference type="AlphaFoldDB" id="A0A1X9LFF5"/>
<keyword evidence="1" id="KW-0805">Transcription regulation</keyword>
<dbReference type="STRING" id="1619308.B5808_00460"/>
<dbReference type="KEGG" id="cphy:B5808_00460"/>
<evidence type="ECO:0000313" key="4">
    <source>
        <dbReference type="EMBL" id="ARJ03873.1"/>
    </source>
</evidence>
<evidence type="ECO:0000256" key="1">
    <source>
        <dbReference type="ARBA" id="ARBA00023015"/>
    </source>
</evidence>